<evidence type="ECO:0000256" key="1">
    <source>
        <dbReference type="ARBA" id="ARBA00001946"/>
    </source>
</evidence>
<comment type="similarity">
    <text evidence="2">Belongs to the PEPCase type 1 family.</text>
</comment>
<dbReference type="InParanoid" id="F0Y7D7"/>
<name>F0Y7D7_AURAN</name>
<evidence type="ECO:0000256" key="7">
    <source>
        <dbReference type="ARBA" id="ARBA00048995"/>
    </source>
</evidence>
<dbReference type="InterPro" id="IPR015813">
    <property type="entry name" value="Pyrv/PenolPyrv_kinase-like_dom"/>
</dbReference>
<evidence type="ECO:0000256" key="3">
    <source>
        <dbReference type="ARBA" id="ARBA00012305"/>
    </source>
</evidence>
<comment type="catalytic activity">
    <reaction evidence="7">
        <text>oxaloacetate + phosphate = phosphoenolpyruvate + hydrogencarbonate</text>
        <dbReference type="Rhea" id="RHEA:28370"/>
        <dbReference type="ChEBI" id="CHEBI:16452"/>
        <dbReference type="ChEBI" id="CHEBI:17544"/>
        <dbReference type="ChEBI" id="CHEBI:43474"/>
        <dbReference type="ChEBI" id="CHEBI:58702"/>
        <dbReference type="EC" id="4.1.1.31"/>
    </reaction>
</comment>
<dbReference type="Gene3D" id="3.20.20.380">
    <property type="entry name" value="Copper homeostasis (CutC) domain"/>
    <property type="match status" value="1"/>
</dbReference>
<reference evidence="11 12" key="1">
    <citation type="journal article" date="2011" name="Proc. Natl. Acad. Sci. U.S.A.">
        <title>Niche of harmful alga Aureococcus anophagefferens revealed through ecogenomics.</title>
        <authorList>
            <person name="Gobler C.J."/>
            <person name="Berry D.L."/>
            <person name="Dyhrman S.T."/>
            <person name="Wilhelm S.W."/>
            <person name="Salamov A."/>
            <person name="Lobanov A.V."/>
            <person name="Zhang Y."/>
            <person name="Collier J.L."/>
            <person name="Wurch L.L."/>
            <person name="Kustka A.B."/>
            <person name="Dill B.D."/>
            <person name="Shah M."/>
            <person name="VerBerkmoes N.C."/>
            <person name="Kuo A."/>
            <person name="Terry A."/>
            <person name="Pangilinan J."/>
            <person name="Lindquist E.A."/>
            <person name="Lucas S."/>
            <person name="Paulsen I.T."/>
            <person name="Hattenrath-Lehmann T.K."/>
            <person name="Talmage S.C."/>
            <person name="Walker E.A."/>
            <person name="Koch F."/>
            <person name="Burson A.M."/>
            <person name="Marcoval M.A."/>
            <person name="Tang Y.Z."/>
            <person name="Lecleir G.R."/>
            <person name="Coyne K.J."/>
            <person name="Berg G.M."/>
            <person name="Bertrand E.M."/>
            <person name="Saito M.A."/>
            <person name="Gladyshev V.N."/>
            <person name="Grigoriev I.V."/>
        </authorList>
    </citation>
    <scope>NUCLEOTIDE SEQUENCE [LARGE SCALE GENOMIC DNA]</scope>
    <source>
        <strain evidence="12">CCMP 1984</strain>
    </source>
</reference>
<dbReference type="InterPro" id="IPR005627">
    <property type="entry name" value="CutC-like"/>
</dbReference>
<dbReference type="NCBIfam" id="NF000584">
    <property type="entry name" value="PRK00009.1"/>
    <property type="match status" value="1"/>
</dbReference>
<keyword evidence="5" id="KW-0456">Lyase</keyword>
<dbReference type="KEGG" id="aaf:AURANDRAFT_71481"/>
<dbReference type="eggNOG" id="ENOG502QPVS">
    <property type="taxonomic scope" value="Eukaryota"/>
</dbReference>
<dbReference type="InterPro" id="IPR036822">
    <property type="entry name" value="CutC-like_dom_sf"/>
</dbReference>
<dbReference type="EC" id="4.1.1.31" evidence="3"/>
<dbReference type="PRINTS" id="PR00150">
    <property type="entry name" value="PEPCARBXLASE"/>
</dbReference>
<dbReference type="AlphaFoldDB" id="F0Y7D7"/>
<evidence type="ECO:0000313" key="12">
    <source>
        <dbReference type="Proteomes" id="UP000002729"/>
    </source>
</evidence>
<dbReference type="OrthoDB" id="1365747at2759"/>
<organism evidence="12">
    <name type="scientific">Aureococcus anophagefferens</name>
    <name type="common">Harmful bloom alga</name>
    <dbReference type="NCBI Taxonomy" id="44056"/>
    <lineage>
        <taxon>Eukaryota</taxon>
        <taxon>Sar</taxon>
        <taxon>Stramenopiles</taxon>
        <taxon>Ochrophyta</taxon>
        <taxon>Pelagophyceae</taxon>
        <taxon>Pelagomonadales</taxon>
        <taxon>Pelagomonadaceae</taxon>
        <taxon>Aureococcus</taxon>
    </lineage>
</organism>
<dbReference type="GeneID" id="20228244"/>
<evidence type="ECO:0000256" key="2">
    <source>
        <dbReference type="ARBA" id="ARBA00008346"/>
    </source>
</evidence>
<accession>F0Y7D7</accession>
<dbReference type="Proteomes" id="UP000002729">
    <property type="component" value="Unassembled WGS sequence"/>
</dbReference>
<dbReference type="InterPro" id="IPR022805">
    <property type="entry name" value="PEP_COase_bac/pln-type"/>
</dbReference>
<dbReference type="PANTHER" id="PTHR30523">
    <property type="entry name" value="PHOSPHOENOLPYRUVATE CARBOXYLASE"/>
    <property type="match status" value="1"/>
</dbReference>
<comment type="cofactor">
    <cofactor evidence="1">
        <name>Mg(2+)</name>
        <dbReference type="ChEBI" id="CHEBI:18420"/>
    </cofactor>
</comment>
<dbReference type="InterPro" id="IPR018129">
    <property type="entry name" value="PEP_COase_Lys_AS"/>
</dbReference>
<dbReference type="GO" id="GO:0008964">
    <property type="term" value="F:phosphoenolpyruvate carboxylase activity"/>
    <property type="evidence" value="ECO:0007669"/>
    <property type="project" value="UniProtKB-EC"/>
</dbReference>
<dbReference type="GO" id="GO:0006099">
    <property type="term" value="P:tricarboxylic acid cycle"/>
    <property type="evidence" value="ECO:0007669"/>
    <property type="project" value="InterPro"/>
</dbReference>
<protein>
    <recommendedName>
        <fullName evidence="3">phosphoenolpyruvate carboxylase</fullName>
        <ecNumber evidence="3">4.1.1.31</ecNumber>
    </recommendedName>
</protein>
<dbReference type="SUPFAM" id="SSF110395">
    <property type="entry name" value="CutC-like"/>
    <property type="match status" value="1"/>
</dbReference>
<dbReference type="InterPro" id="IPR021135">
    <property type="entry name" value="PEP_COase"/>
</dbReference>
<sequence length="1200" mass="127345">MLGLRSALRSTARGAALVSPPRSLSTLPSSFEEMERLDPGGAAYARSVKKLGKLLGAQMVQHGDAAQVAVVERLRHQARRWRDALHAGAENEAADRFATMAAEVATLKPAALRDVARAFAHFLALSNAAEQDQRVRHLATQRLGGSALFPEKRDSCAGVVAGLLDEGVAPAAVVDALLAQKTEIVLTAHPTEVHRRTLLAKHRRVAELLCQLDAFPAGSYEVGQLETELRGVVSALWGSDELRRAKPSPQKEARGGLAVVETSLWEAVPAFLRKLDATLAQHGGALPLDASPVALASWMGGDRDGNPNVDAAVTRSVVAAQRRKGASLLIVELDALRLDLSVTGASDAVVALAKTFAGDEPVREPYKAVCDGFIGRLRATIRWADGALDEAEWPTASRNSLASRVGRTAKVDPPATEPLFDATELAAALRAMHASLEAQGYGELASGRLVDAIRRVNAFGLQLCPLDVRQESTRHANAVDALRAFAGVGARGSYAALDDDAKIAWLADELETGRPLLRRGDFEKLVDGDFVEDAVDRDVLKTCAYVAEAPPDTFGAYVISQATSAADVLAVELLLHEAGAASDRSNCTRVVPLFETLDDLNNGPASLRRLFSSPGYLDRCGRKQEIMVGYSDSAKDAGRLAAWWAQYEGQEKMLAVCDEFGVEATFFHGKGGTVGRGGNPETYRAILAHPPNTIDGRFRVTEQGEMIAFNFGEPRVAERTLDIFSAAVLRDKLGDASDRAVKPEWRATMAKLSETSCAAYRALVREDADFVPYFRKATPELELAALNVGSRPAKRNPKGGVESLRAIPWIFAWTQTRLGLPAWLGIGDAFAAADGAELRAMYEEWPWFKTNVDLIETLLAKLEPEIAKHYDAVLVGGGEPRLAALGDRLRGALANTTDEVLAVSGRGAPAEGNELLMRALKLRNPYVDVLNVLQVECLRRIRAADDGEAKDDDALDLDDALLICINGIAAGMQNPPREPRRPPSPAPPSPAAPPALRAEVGVAAAGPAGALAVARGGARFVEVRAESAGALVACLGAVRGLGVMTHVHLRPRGGWRLSAWGAAALRVDVALARQHGASTVVVGPLDDCGFLDLPLVAELAEAARPARVAICRESFDASPDPAHGLRALANAGVDAVYSSGGAARARDGADALRTLVAAGNEARVAVMVCRVAADDVPPLVDATGAFFFVLDDDAEGGVAG</sequence>
<gene>
    <name evidence="11" type="primary">PEP1</name>
    <name evidence="11" type="ORF">AURANDRAFT_71481</name>
</gene>
<proteinExistence type="inferred from homology"/>
<dbReference type="PANTHER" id="PTHR30523:SF6">
    <property type="entry name" value="PHOSPHOENOLPYRUVATE CARBOXYLASE"/>
    <property type="match status" value="1"/>
</dbReference>
<dbReference type="Pfam" id="PF00311">
    <property type="entry name" value="PEPcase"/>
    <property type="match status" value="1"/>
</dbReference>
<dbReference type="FunCoup" id="F0Y7D7">
    <property type="interactions" value="50"/>
</dbReference>
<evidence type="ECO:0000256" key="5">
    <source>
        <dbReference type="ARBA" id="ARBA00023239"/>
    </source>
</evidence>
<evidence type="ECO:0000256" key="4">
    <source>
        <dbReference type="ARBA" id="ARBA00022842"/>
    </source>
</evidence>
<feature type="compositionally biased region" description="Pro residues" evidence="10">
    <location>
        <begin position="982"/>
        <end position="993"/>
    </location>
</feature>
<dbReference type="InterPro" id="IPR033129">
    <property type="entry name" value="PEPCASE_His_AS"/>
</dbReference>
<feature type="active site" evidence="8">
    <location>
        <position position="189"/>
    </location>
</feature>
<keyword evidence="12" id="KW-1185">Reference proteome</keyword>
<dbReference type="GO" id="GO:0005829">
    <property type="term" value="C:cytosol"/>
    <property type="evidence" value="ECO:0007669"/>
    <property type="project" value="TreeGrafter"/>
</dbReference>
<dbReference type="Pfam" id="PF03932">
    <property type="entry name" value="CutC"/>
    <property type="match status" value="1"/>
</dbReference>
<evidence type="ECO:0000256" key="6">
    <source>
        <dbReference type="ARBA" id="ARBA00023300"/>
    </source>
</evidence>
<dbReference type="EMBL" id="GL833126">
    <property type="protein sequence ID" value="EGB09197.1"/>
    <property type="molecule type" value="Genomic_DNA"/>
</dbReference>
<dbReference type="PROSITE" id="PS00781">
    <property type="entry name" value="PEPCASE_1"/>
    <property type="match status" value="1"/>
</dbReference>
<dbReference type="SUPFAM" id="SSF51621">
    <property type="entry name" value="Phosphoenolpyruvate/pyruvate domain"/>
    <property type="match status" value="1"/>
</dbReference>
<evidence type="ECO:0000313" key="11">
    <source>
        <dbReference type="EMBL" id="EGB09197.1"/>
    </source>
</evidence>
<evidence type="ECO:0000256" key="10">
    <source>
        <dbReference type="SAM" id="MobiDB-lite"/>
    </source>
</evidence>
<dbReference type="RefSeq" id="XP_009036306.1">
    <property type="nucleotide sequence ID" value="XM_009038058.1"/>
</dbReference>
<feature type="region of interest" description="Disordered" evidence="10">
    <location>
        <begin position="972"/>
        <end position="995"/>
    </location>
</feature>
<keyword evidence="4" id="KW-0460">Magnesium</keyword>
<evidence type="ECO:0000256" key="8">
    <source>
        <dbReference type="PROSITE-ProRule" id="PRU10111"/>
    </source>
</evidence>
<dbReference type="PROSITE" id="PS00393">
    <property type="entry name" value="PEPCASE_2"/>
    <property type="match status" value="1"/>
</dbReference>
<dbReference type="OMA" id="VFGWTQS"/>
<keyword evidence="6" id="KW-0120">Carbon dioxide fixation</keyword>
<dbReference type="Gene3D" id="1.20.1440.90">
    <property type="entry name" value="Phosphoenolpyruvate/pyruvate domain"/>
    <property type="match status" value="1"/>
</dbReference>
<evidence type="ECO:0000256" key="9">
    <source>
        <dbReference type="PROSITE-ProRule" id="PRU10112"/>
    </source>
</evidence>
<dbReference type="HAMAP" id="MF_00595">
    <property type="entry name" value="PEPcase_type1"/>
    <property type="match status" value="1"/>
</dbReference>
<dbReference type="GO" id="GO:0015977">
    <property type="term" value="P:carbon fixation"/>
    <property type="evidence" value="ECO:0007669"/>
    <property type="project" value="UniProtKB-KW"/>
</dbReference>
<feature type="active site" evidence="9">
    <location>
        <position position="635"/>
    </location>
</feature>